<evidence type="ECO:0000313" key="1">
    <source>
        <dbReference type="EMBL" id="CAG5133032.1"/>
    </source>
</evidence>
<reference evidence="1" key="1">
    <citation type="submission" date="2021-04" db="EMBL/GenBank/DDBJ databases">
        <authorList>
            <consortium name="Molecular Ecology Group"/>
        </authorList>
    </citation>
    <scope>NUCLEOTIDE SEQUENCE</scope>
</reference>
<gene>
    <name evidence="1" type="ORF">CUNI_LOCUS18590</name>
</gene>
<protein>
    <submittedName>
        <fullName evidence="1">Uncharacterized protein</fullName>
    </submittedName>
</protein>
<feature type="non-terminal residue" evidence="1">
    <location>
        <position position="1"/>
    </location>
</feature>
<evidence type="ECO:0000313" key="2">
    <source>
        <dbReference type="Proteomes" id="UP000678393"/>
    </source>
</evidence>
<dbReference type="AlphaFoldDB" id="A0A8S3ZYB6"/>
<dbReference type="EMBL" id="CAJHNH020005867">
    <property type="protein sequence ID" value="CAG5133032.1"/>
    <property type="molecule type" value="Genomic_DNA"/>
</dbReference>
<name>A0A8S3ZYB6_9EUPU</name>
<sequence>DATVTGGDNSLTSEETTLALCNGEVGIEANVSHTVVGDKTSSFTNEHFEAGPLVSSTALSGMRDYILEQLRTTEQQHEVKVQTLAK</sequence>
<proteinExistence type="predicted"/>
<organism evidence="1 2">
    <name type="scientific">Candidula unifasciata</name>
    <dbReference type="NCBI Taxonomy" id="100452"/>
    <lineage>
        <taxon>Eukaryota</taxon>
        <taxon>Metazoa</taxon>
        <taxon>Spiralia</taxon>
        <taxon>Lophotrochozoa</taxon>
        <taxon>Mollusca</taxon>
        <taxon>Gastropoda</taxon>
        <taxon>Heterobranchia</taxon>
        <taxon>Euthyneura</taxon>
        <taxon>Panpulmonata</taxon>
        <taxon>Eupulmonata</taxon>
        <taxon>Stylommatophora</taxon>
        <taxon>Helicina</taxon>
        <taxon>Helicoidea</taxon>
        <taxon>Geomitridae</taxon>
        <taxon>Candidula</taxon>
    </lineage>
</organism>
<keyword evidence="2" id="KW-1185">Reference proteome</keyword>
<dbReference type="Proteomes" id="UP000678393">
    <property type="component" value="Unassembled WGS sequence"/>
</dbReference>
<comment type="caution">
    <text evidence="1">The sequence shown here is derived from an EMBL/GenBank/DDBJ whole genome shotgun (WGS) entry which is preliminary data.</text>
</comment>
<feature type="non-terminal residue" evidence="1">
    <location>
        <position position="86"/>
    </location>
</feature>
<accession>A0A8S3ZYB6</accession>